<evidence type="ECO:0000313" key="2">
    <source>
        <dbReference type="EMBL" id="HDQ99430.1"/>
    </source>
</evidence>
<keyword evidence="1" id="KW-0812">Transmembrane</keyword>
<accession>A0A7V0T5Y1</accession>
<keyword evidence="1" id="KW-1133">Transmembrane helix</keyword>
<reference evidence="2" key="1">
    <citation type="journal article" date="2020" name="mSystems">
        <title>Genome- and Community-Level Interaction Insights into Carbon Utilization and Element Cycling Functions of Hydrothermarchaeota in Hydrothermal Sediment.</title>
        <authorList>
            <person name="Zhou Z."/>
            <person name="Liu Y."/>
            <person name="Xu W."/>
            <person name="Pan J."/>
            <person name="Luo Z.H."/>
            <person name="Li M."/>
        </authorList>
    </citation>
    <scope>NUCLEOTIDE SEQUENCE [LARGE SCALE GENOMIC DNA]</scope>
    <source>
        <strain evidence="2">SpSt-1182</strain>
    </source>
</reference>
<sequence>MAVLVIWLGVMLFAAAGATWLLARRLPAAFAWRDGRPVRPLVAAGLVAAGLAVLGAVSLLVVSVLLRSP</sequence>
<name>A0A7V0T5Y1_UNCW3</name>
<dbReference type="AlphaFoldDB" id="A0A7V0T5Y1"/>
<comment type="caution">
    <text evidence="2">The sequence shown here is derived from an EMBL/GenBank/DDBJ whole genome shotgun (WGS) entry which is preliminary data.</text>
</comment>
<proteinExistence type="predicted"/>
<evidence type="ECO:0000256" key="1">
    <source>
        <dbReference type="SAM" id="Phobius"/>
    </source>
</evidence>
<feature type="transmembrane region" description="Helical" evidence="1">
    <location>
        <begin position="41"/>
        <end position="66"/>
    </location>
</feature>
<organism evidence="2">
    <name type="scientific">candidate division WOR-3 bacterium</name>
    <dbReference type="NCBI Taxonomy" id="2052148"/>
    <lineage>
        <taxon>Bacteria</taxon>
        <taxon>Bacteria division WOR-3</taxon>
    </lineage>
</organism>
<protein>
    <submittedName>
        <fullName evidence="2">Uncharacterized protein</fullName>
    </submittedName>
</protein>
<dbReference type="Proteomes" id="UP000885672">
    <property type="component" value="Unassembled WGS sequence"/>
</dbReference>
<gene>
    <name evidence="2" type="ORF">ENN51_03995</name>
</gene>
<dbReference type="EMBL" id="DSBX01000151">
    <property type="protein sequence ID" value="HDQ99430.1"/>
    <property type="molecule type" value="Genomic_DNA"/>
</dbReference>
<keyword evidence="1" id="KW-0472">Membrane</keyword>